<feature type="binding site" evidence="2">
    <location>
        <position position="11"/>
    </location>
    <ligand>
        <name>a divalent metal cation</name>
        <dbReference type="ChEBI" id="CHEBI:60240"/>
        <label>1</label>
    </ligand>
</feature>
<keyword evidence="1" id="KW-0378">Hydrolase</keyword>
<evidence type="ECO:0000313" key="3">
    <source>
        <dbReference type="EMBL" id="RCK81473.1"/>
    </source>
</evidence>
<dbReference type="Proteomes" id="UP000252355">
    <property type="component" value="Unassembled WGS sequence"/>
</dbReference>
<dbReference type="CDD" id="cd01310">
    <property type="entry name" value="TatD_DNAse"/>
    <property type="match status" value="1"/>
</dbReference>
<evidence type="ECO:0000256" key="2">
    <source>
        <dbReference type="PIRSR" id="PIRSR005902-1"/>
    </source>
</evidence>
<dbReference type="PROSITE" id="PS01090">
    <property type="entry name" value="TATD_2"/>
    <property type="match status" value="1"/>
</dbReference>
<comment type="caution">
    <text evidence="3">The sequence shown here is derived from an EMBL/GenBank/DDBJ whole genome shotgun (WGS) entry which is preliminary data.</text>
</comment>
<feature type="binding site" evidence="2">
    <location>
        <position position="126"/>
    </location>
    <ligand>
        <name>a divalent metal cation</name>
        <dbReference type="ChEBI" id="CHEBI:60240"/>
        <label>2</label>
    </ligand>
</feature>
<dbReference type="PANTHER" id="PTHR46124:SF3">
    <property type="entry name" value="HYDROLASE"/>
    <property type="match status" value="1"/>
</dbReference>
<evidence type="ECO:0000313" key="4">
    <source>
        <dbReference type="Proteomes" id="UP000252355"/>
    </source>
</evidence>
<feature type="binding site" evidence="2">
    <location>
        <position position="200"/>
    </location>
    <ligand>
        <name>a divalent metal cation</name>
        <dbReference type="ChEBI" id="CHEBI:60240"/>
        <label>1</label>
    </ligand>
</feature>
<dbReference type="GO" id="GO:0005829">
    <property type="term" value="C:cytosol"/>
    <property type="evidence" value="ECO:0007669"/>
    <property type="project" value="TreeGrafter"/>
</dbReference>
<feature type="binding site" evidence="2">
    <location>
        <position position="91"/>
    </location>
    <ligand>
        <name>a divalent metal cation</name>
        <dbReference type="ChEBI" id="CHEBI:60240"/>
        <label>1</label>
    </ligand>
</feature>
<dbReference type="Gene3D" id="3.20.20.140">
    <property type="entry name" value="Metal-dependent hydrolases"/>
    <property type="match status" value="1"/>
</dbReference>
<dbReference type="AlphaFoldDB" id="A0A367ZTJ8"/>
<evidence type="ECO:0000256" key="1">
    <source>
        <dbReference type="ARBA" id="ARBA00022801"/>
    </source>
</evidence>
<dbReference type="InterPro" id="IPR001130">
    <property type="entry name" value="TatD-like"/>
</dbReference>
<sequence length="252" mass="28215">MNELARWFDTHCHLDVEPLVDDLRGVLDRAWAAGVRRILIPAIRGPVADHGWPPWIDRAWGIHPGICAEIDPETIARRFADRDYQPRAIGETGLDTLADVPLDHQEQVFRAQLALARTHGLPLILHVRGAWERTLAILREAGRGLPWLMHSFCGSWEVAQGFLREGAFLSFSGSLCRPTARKTPRVARLAPAARLLLETDAPDLAPPWWPTRTNEPAALPSIGRFLAELRGIPATDLANQIENNVKSVWPDW</sequence>
<feature type="binding site" evidence="2">
    <location>
        <position position="13"/>
    </location>
    <ligand>
        <name>a divalent metal cation</name>
        <dbReference type="ChEBI" id="CHEBI:60240"/>
        <label>1</label>
    </ligand>
</feature>
<proteinExistence type="predicted"/>
<dbReference type="GO" id="GO:0016788">
    <property type="term" value="F:hydrolase activity, acting on ester bonds"/>
    <property type="evidence" value="ECO:0007669"/>
    <property type="project" value="InterPro"/>
</dbReference>
<dbReference type="PANTHER" id="PTHR46124">
    <property type="entry name" value="D-AMINOACYL-TRNA DEACYLASE"/>
    <property type="match status" value="1"/>
</dbReference>
<reference evidence="3 4" key="1">
    <citation type="submission" date="2018-05" db="EMBL/GenBank/DDBJ databases">
        <title>A metagenomic window into the 2 km-deep terrestrial subsurface aquifer revealed taxonomically and functionally diverse microbial community comprising novel uncultured bacterial lineages.</title>
        <authorList>
            <person name="Kadnikov V.V."/>
            <person name="Mardanov A.V."/>
            <person name="Beletsky A.V."/>
            <person name="Banks D."/>
            <person name="Pimenov N.V."/>
            <person name="Frank Y.A."/>
            <person name="Karnachuk O.V."/>
            <person name="Ravin N.V."/>
        </authorList>
    </citation>
    <scope>NUCLEOTIDE SEQUENCE [LARGE SCALE GENOMIC DNA]</scope>
    <source>
        <strain evidence="3">BY5</strain>
    </source>
</reference>
<accession>A0A367ZTJ8</accession>
<feature type="binding site" evidence="2">
    <location>
        <position position="150"/>
    </location>
    <ligand>
        <name>a divalent metal cation</name>
        <dbReference type="ChEBI" id="CHEBI:60240"/>
        <label>2</label>
    </ligand>
</feature>
<name>A0A367ZTJ8_9BACT</name>
<gene>
    <name evidence="3" type="ORF">OZSIB_0607</name>
</gene>
<dbReference type="GO" id="GO:0046872">
    <property type="term" value="F:metal ion binding"/>
    <property type="evidence" value="ECO:0007669"/>
    <property type="project" value="UniProtKB-KW"/>
</dbReference>
<dbReference type="InterPro" id="IPR032466">
    <property type="entry name" value="Metal_Hydrolase"/>
</dbReference>
<protein>
    <submittedName>
        <fullName evidence="3">Putative deoxyribonuclease YcfH</fullName>
    </submittedName>
</protein>
<organism evidence="3 4">
    <name type="scientific">Candidatus Ozemobacter sibiricus</name>
    <dbReference type="NCBI Taxonomy" id="2268124"/>
    <lineage>
        <taxon>Bacteria</taxon>
        <taxon>Candidatus Ozemobacteria</taxon>
        <taxon>Candidatus Ozemobacterales</taxon>
        <taxon>Candidatus Ozemobacteraceae</taxon>
        <taxon>Candidatus Ozemobacter</taxon>
    </lineage>
</organism>
<keyword evidence="2" id="KW-0479">Metal-binding</keyword>
<dbReference type="EMBL" id="QOQW01000001">
    <property type="protein sequence ID" value="RCK81473.1"/>
    <property type="molecule type" value="Genomic_DNA"/>
</dbReference>
<dbReference type="PIRSF" id="PIRSF005902">
    <property type="entry name" value="DNase_TatD"/>
    <property type="match status" value="1"/>
</dbReference>
<dbReference type="SUPFAM" id="SSF51556">
    <property type="entry name" value="Metallo-dependent hydrolases"/>
    <property type="match status" value="1"/>
</dbReference>
<dbReference type="Pfam" id="PF01026">
    <property type="entry name" value="TatD_DNase"/>
    <property type="match status" value="1"/>
</dbReference>
<dbReference type="InterPro" id="IPR018228">
    <property type="entry name" value="DNase_TatD-rel_CS"/>
</dbReference>